<dbReference type="Pfam" id="PF08543">
    <property type="entry name" value="Phos_pyr_kin"/>
    <property type="match status" value="1"/>
</dbReference>
<evidence type="ECO:0000256" key="3">
    <source>
        <dbReference type="ARBA" id="ARBA00022777"/>
    </source>
</evidence>
<evidence type="ECO:0000256" key="1">
    <source>
        <dbReference type="ARBA" id="ARBA00022679"/>
    </source>
</evidence>
<keyword evidence="1" id="KW-0808">Transferase</keyword>
<dbReference type="PANTHER" id="PTHR20858:SF17">
    <property type="entry name" value="HYDROXYMETHYLPYRIMIDINE_PHOSPHOMETHYLPYRIMIDINE KINASE THI20-RELATED"/>
    <property type="match status" value="1"/>
</dbReference>
<dbReference type="GO" id="GO:0008972">
    <property type="term" value="F:phosphomethylpyrimidine kinase activity"/>
    <property type="evidence" value="ECO:0007669"/>
    <property type="project" value="InterPro"/>
</dbReference>
<dbReference type="InterPro" id="IPR029056">
    <property type="entry name" value="Ribokinase-like"/>
</dbReference>
<dbReference type="NCBIfam" id="TIGR00097">
    <property type="entry name" value="HMP-P_kinase"/>
    <property type="match status" value="1"/>
</dbReference>
<organism evidence="6">
    <name type="scientific">marine metagenome</name>
    <dbReference type="NCBI Taxonomy" id="408172"/>
    <lineage>
        <taxon>unclassified sequences</taxon>
        <taxon>metagenomes</taxon>
        <taxon>ecological metagenomes</taxon>
    </lineage>
</organism>
<name>A0A382LK30_9ZZZZ</name>
<dbReference type="GO" id="GO:0005524">
    <property type="term" value="F:ATP binding"/>
    <property type="evidence" value="ECO:0007669"/>
    <property type="project" value="UniProtKB-KW"/>
</dbReference>
<dbReference type="InterPro" id="IPR013749">
    <property type="entry name" value="PM/HMP-P_kinase-1"/>
</dbReference>
<dbReference type="FunFam" id="3.40.1190.20:FF:000003">
    <property type="entry name" value="Phosphomethylpyrimidine kinase ThiD"/>
    <property type="match status" value="1"/>
</dbReference>
<dbReference type="GO" id="GO:0005829">
    <property type="term" value="C:cytosol"/>
    <property type="evidence" value="ECO:0007669"/>
    <property type="project" value="TreeGrafter"/>
</dbReference>
<keyword evidence="3" id="KW-0418">Kinase</keyword>
<dbReference type="Gene3D" id="3.40.1190.20">
    <property type="match status" value="1"/>
</dbReference>
<evidence type="ECO:0000256" key="2">
    <source>
        <dbReference type="ARBA" id="ARBA00022741"/>
    </source>
</evidence>
<dbReference type="GO" id="GO:0009228">
    <property type="term" value="P:thiamine biosynthetic process"/>
    <property type="evidence" value="ECO:0007669"/>
    <property type="project" value="InterPro"/>
</dbReference>
<gene>
    <name evidence="6" type="ORF">METZ01_LOCUS289800</name>
</gene>
<dbReference type="EMBL" id="UINC01087515">
    <property type="protein sequence ID" value="SVC36946.1"/>
    <property type="molecule type" value="Genomic_DNA"/>
</dbReference>
<dbReference type="CDD" id="cd01169">
    <property type="entry name" value="HMPP_kinase"/>
    <property type="match status" value="1"/>
</dbReference>
<dbReference type="PANTHER" id="PTHR20858">
    <property type="entry name" value="PHOSPHOMETHYLPYRIMIDINE KINASE"/>
    <property type="match status" value="1"/>
</dbReference>
<evidence type="ECO:0000313" key="6">
    <source>
        <dbReference type="EMBL" id="SVC36946.1"/>
    </source>
</evidence>
<dbReference type="GO" id="GO:0008902">
    <property type="term" value="F:hydroxymethylpyrimidine kinase activity"/>
    <property type="evidence" value="ECO:0007669"/>
    <property type="project" value="TreeGrafter"/>
</dbReference>
<keyword evidence="2" id="KW-0547">Nucleotide-binding</keyword>
<reference evidence="6" key="1">
    <citation type="submission" date="2018-05" db="EMBL/GenBank/DDBJ databases">
        <authorList>
            <person name="Lanie J.A."/>
            <person name="Ng W.-L."/>
            <person name="Kazmierczak K.M."/>
            <person name="Andrzejewski T.M."/>
            <person name="Davidsen T.M."/>
            <person name="Wayne K.J."/>
            <person name="Tettelin H."/>
            <person name="Glass J.I."/>
            <person name="Rusch D."/>
            <person name="Podicherti R."/>
            <person name="Tsui H.-C.T."/>
            <person name="Winkler M.E."/>
        </authorList>
    </citation>
    <scope>NUCLEOTIDE SEQUENCE</scope>
</reference>
<protein>
    <recommendedName>
        <fullName evidence="5">Pyridoxamine kinase/Phosphomethylpyrimidine kinase domain-containing protein</fullName>
    </recommendedName>
</protein>
<proteinExistence type="predicted"/>
<evidence type="ECO:0000259" key="5">
    <source>
        <dbReference type="Pfam" id="PF08543"/>
    </source>
</evidence>
<evidence type="ECO:0000256" key="4">
    <source>
        <dbReference type="ARBA" id="ARBA00022840"/>
    </source>
</evidence>
<dbReference type="AlphaFoldDB" id="A0A382LK30"/>
<dbReference type="SUPFAM" id="SSF53613">
    <property type="entry name" value="Ribokinase-like"/>
    <property type="match status" value="1"/>
</dbReference>
<sequence length="260" mass="27391">MSRARSQPVALTVAGSDSGGGAGIQADLRTFTALGVHGTSVVSAITAQNPKEVVALEPIKPAMVLKQLEAVFGAFTLKAAKTGMLLAVGTVECVAEFFNEKKRLPLVVDPVMISSSGSALLQVSALKALQAKLLPLARLVIPNVPEAEKLTGLTIRQPEDLRTAARALYEMYGCAALVKGGHLPRMKEAVDVLFDGKEEWLLSAPRSRGSALPGTGCVYSAAITAQLAKGERLPQAARLAKEYISNVIANPRQAGRVRIL</sequence>
<accession>A0A382LK30</accession>
<keyword evidence="4" id="KW-0067">ATP-binding</keyword>
<dbReference type="InterPro" id="IPR004399">
    <property type="entry name" value="HMP/HMP-P_kinase_dom"/>
</dbReference>
<feature type="domain" description="Pyridoxamine kinase/Phosphomethylpyrimidine kinase" evidence="5">
    <location>
        <begin position="17"/>
        <end position="256"/>
    </location>
</feature>